<evidence type="ECO:0000313" key="3">
    <source>
        <dbReference type="EMBL" id="KAH6824384.1"/>
    </source>
</evidence>
<dbReference type="Gene3D" id="1.20.58.2220">
    <property type="entry name" value="Formin, FH2 domain"/>
    <property type="match status" value="1"/>
</dbReference>
<gene>
    <name evidence="3" type="ORF">C2S53_018824</name>
</gene>
<dbReference type="InterPro" id="IPR015425">
    <property type="entry name" value="FH2_Formin"/>
</dbReference>
<dbReference type="InterPro" id="IPR042201">
    <property type="entry name" value="FH2_Formin_sf"/>
</dbReference>
<evidence type="ECO:0000313" key="4">
    <source>
        <dbReference type="Proteomes" id="UP001190926"/>
    </source>
</evidence>
<organism evidence="3 4">
    <name type="scientific">Perilla frutescens var. hirtella</name>
    <name type="common">Perilla citriodora</name>
    <name type="synonym">Perilla setoyensis</name>
    <dbReference type="NCBI Taxonomy" id="608512"/>
    <lineage>
        <taxon>Eukaryota</taxon>
        <taxon>Viridiplantae</taxon>
        <taxon>Streptophyta</taxon>
        <taxon>Embryophyta</taxon>
        <taxon>Tracheophyta</taxon>
        <taxon>Spermatophyta</taxon>
        <taxon>Magnoliopsida</taxon>
        <taxon>eudicotyledons</taxon>
        <taxon>Gunneridae</taxon>
        <taxon>Pentapetalae</taxon>
        <taxon>asterids</taxon>
        <taxon>lamiids</taxon>
        <taxon>Lamiales</taxon>
        <taxon>Lamiaceae</taxon>
        <taxon>Nepetoideae</taxon>
        <taxon>Elsholtzieae</taxon>
        <taxon>Perilla</taxon>
    </lineage>
</organism>
<sequence length="77" mass="8734">MKTEQLESKLSLFIFKIKFHFKVFDLRSSLNVVNSACEEVLYSSKLKVFLIKALYVGNGLGLALLKLSFSSAAWCNR</sequence>
<dbReference type="AlphaFoldDB" id="A0AAD4IZI9"/>
<dbReference type="PANTHER" id="PTHR45733">
    <property type="entry name" value="FORMIN-J"/>
    <property type="match status" value="1"/>
</dbReference>
<dbReference type="PANTHER" id="PTHR45733:SF32">
    <property type="entry name" value="FORMIN-LIKE PROTEIN"/>
    <property type="match status" value="1"/>
</dbReference>
<dbReference type="PROSITE" id="PS51444">
    <property type="entry name" value="FH2"/>
    <property type="match status" value="1"/>
</dbReference>
<accession>A0AAD4IZI9</accession>
<protein>
    <recommendedName>
        <fullName evidence="2">FH2 domain-containing protein</fullName>
    </recommendedName>
</protein>
<proteinExistence type="inferred from homology"/>
<dbReference type="InterPro" id="IPR051144">
    <property type="entry name" value="Formin_homology_domain"/>
</dbReference>
<reference evidence="3 4" key="1">
    <citation type="journal article" date="2021" name="Nat. Commun.">
        <title>Incipient diploidization of the medicinal plant Perilla within 10,000 years.</title>
        <authorList>
            <person name="Zhang Y."/>
            <person name="Shen Q."/>
            <person name="Leng L."/>
            <person name="Zhang D."/>
            <person name="Chen S."/>
            <person name="Shi Y."/>
            <person name="Ning Z."/>
            <person name="Chen S."/>
        </authorList>
    </citation>
    <scope>NUCLEOTIDE SEQUENCE [LARGE SCALE GENOMIC DNA]</scope>
    <source>
        <strain evidence="4">cv. PC099</strain>
    </source>
</reference>
<feature type="domain" description="FH2" evidence="2">
    <location>
        <begin position="1"/>
        <end position="77"/>
    </location>
</feature>
<evidence type="ECO:0000256" key="1">
    <source>
        <dbReference type="ARBA" id="ARBA00006468"/>
    </source>
</evidence>
<evidence type="ECO:0000259" key="2">
    <source>
        <dbReference type="PROSITE" id="PS51444"/>
    </source>
</evidence>
<dbReference type="Pfam" id="PF02181">
    <property type="entry name" value="FH2"/>
    <property type="match status" value="1"/>
</dbReference>
<comment type="similarity">
    <text evidence="1">Belongs to the formin-like family. Class-II subfamily.</text>
</comment>
<comment type="caution">
    <text evidence="3">The sequence shown here is derived from an EMBL/GenBank/DDBJ whole genome shotgun (WGS) entry which is preliminary data.</text>
</comment>
<dbReference type="EMBL" id="SDAM02000350">
    <property type="protein sequence ID" value="KAH6824384.1"/>
    <property type="molecule type" value="Genomic_DNA"/>
</dbReference>
<keyword evidence="4" id="KW-1185">Reference proteome</keyword>
<dbReference type="SUPFAM" id="SSF101447">
    <property type="entry name" value="Formin homology 2 domain (FH2 domain)"/>
    <property type="match status" value="1"/>
</dbReference>
<dbReference type="Proteomes" id="UP001190926">
    <property type="component" value="Unassembled WGS sequence"/>
</dbReference>
<name>A0AAD4IZI9_PERFH</name>